<protein>
    <submittedName>
        <fullName evidence="1">Uncharacterized protein</fullName>
    </submittedName>
</protein>
<accession>A0ABR7LTG1</accession>
<reference evidence="1 2" key="1">
    <citation type="submission" date="2020-06" db="EMBL/GenBank/DDBJ databases">
        <title>Actinomadura xiongansis sp. nov., isolated from soil of Baiyangdian.</title>
        <authorList>
            <person name="Zhang X."/>
        </authorList>
    </citation>
    <scope>NUCLEOTIDE SEQUENCE [LARGE SCALE GENOMIC DNA]</scope>
    <source>
        <strain evidence="1 2">HBUM206468</strain>
    </source>
</reference>
<sequence length="85" mass="8681">MTPAVRAVVKRAVRGPGVTHDVIASAGAVGIAVSADRYDCVMARILDGRSGQVEVWRPARVYLQPGELGCGADAAAAGGGQRSPH</sequence>
<keyword evidence="2" id="KW-1185">Reference proteome</keyword>
<organism evidence="1 2">
    <name type="scientific">Actinomadura alba</name>
    <dbReference type="NCBI Taxonomy" id="406431"/>
    <lineage>
        <taxon>Bacteria</taxon>
        <taxon>Bacillati</taxon>
        <taxon>Actinomycetota</taxon>
        <taxon>Actinomycetes</taxon>
        <taxon>Streptosporangiales</taxon>
        <taxon>Thermomonosporaceae</taxon>
        <taxon>Actinomadura</taxon>
    </lineage>
</organism>
<gene>
    <name evidence="1" type="ORF">HKK74_19970</name>
</gene>
<evidence type="ECO:0000313" key="1">
    <source>
        <dbReference type="EMBL" id="MBC6467755.1"/>
    </source>
</evidence>
<name>A0ABR7LTG1_9ACTN</name>
<evidence type="ECO:0000313" key="2">
    <source>
        <dbReference type="Proteomes" id="UP000805614"/>
    </source>
</evidence>
<dbReference type="EMBL" id="JABVEC010000014">
    <property type="protein sequence ID" value="MBC6467755.1"/>
    <property type="molecule type" value="Genomic_DNA"/>
</dbReference>
<proteinExistence type="predicted"/>
<dbReference type="Proteomes" id="UP000805614">
    <property type="component" value="Unassembled WGS sequence"/>
</dbReference>
<comment type="caution">
    <text evidence="1">The sequence shown here is derived from an EMBL/GenBank/DDBJ whole genome shotgun (WGS) entry which is preliminary data.</text>
</comment>
<dbReference type="RefSeq" id="WP_187244756.1">
    <property type="nucleotide sequence ID" value="NZ_BAAAOK010000010.1"/>
</dbReference>